<evidence type="ECO:0000313" key="2">
    <source>
        <dbReference type="EMBL" id="KAF1956579.1"/>
    </source>
</evidence>
<feature type="region of interest" description="Disordered" evidence="1">
    <location>
        <begin position="40"/>
        <end position="75"/>
    </location>
</feature>
<dbReference type="EMBL" id="ML976991">
    <property type="protein sequence ID" value="KAF1956579.1"/>
    <property type="molecule type" value="Genomic_DNA"/>
</dbReference>
<keyword evidence="3" id="KW-1185">Reference proteome</keyword>
<dbReference type="AlphaFoldDB" id="A0A6A5TXZ4"/>
<dbReference type="Proteomes" id="UP000800035">
    <property type="component" value="Unassembled WGS sequence"/>
</dbReference>
<evidence type="ECO:0000256" key="1">
    <source>
        <dbReference type="SAM" id="MobiDB-lite"/>
    </source>
</evidence>
<evidence type="ECO:0000313" key="3">
    <source>
        <dbReference type="Proteomes" id="UP000800035"/>
    </source>
</evidence>
<feature type="compositionally biased region" description="Polar residues" evidence="1">
    <location>
        <begin position="40"/>
        <end position="52"/>
    </location>
</feature>
<accession>A0A6A5TXZ4</accession>
<feature type="region of interest" description="Disordered" evidence="1">
    <location>
        <begin position="121"/>
        <end position="146"/>
    </location>
</feature>
<gene>
    <name evidence="2" type="ORF">CC80DRAFT_548077</name>
</gene>
<reference evidence="2" key="1">
    <citation type="journal article" date="2020" name="Stud. Mycol.">
        <title>101 Dothideomycetes genomes: a test case for predicting lifestyles and emergence of pathogens.</title>
        <authorList>
            <person name="Haridas S."/>
            <person name="Albert R."/>
            <person name="Binder M."/>
            <person name="Bloem J."/>
            <person name="Labutti K."/>
            <person name="Salamov A."/>
            <person name="Andreopoulos B."/>
            <person name="Baker S."/>
            <person name="Barry K."/>
            <person name="Bills G."/>
            <person name="Bluhm B."/>
            <person name="Cannon C."/>
            <person name="Castanera R."/>
            <person name="Culley D."/>
            <person name="Daum C."/>
            <person name="Ezra D."/>
            <person name="Gonzalez J."/>
            <person name="Henrissat B."/>
            <person name="Kuo A."/>
            <person name="Liang C."/>
            <person name="Lipzen A."/>
            <person name="Lutzoni F."/>
            <person name="Magnuson J."/>
            <person name="Mondo S."/>
            <person name="Nolan M."/>
            <person name="Ohm R."/>
            <person name="Pangilinan J."/>
            <person name="Park H.-J."/>
            <person name="Ramirez L."/>
            <person name="Alfaro M."/>
            <person name="Sun H."/>
            <person name="Tritt A."/>
            <person name="Yoshinaga Y."/>
            <person name="Zwiers L.-H."/>
            <person name="Turgeon B."/>
            <person name="Goodwin S."/>
            <person name="Spatafora J."/>
            <person name="Crous P."/>
            <person name="Grigoriev I."/>
        </authorList>
    </citation>
    <scope>NUCLEOTIDE SEQUENCE</scope>
    <source>
        <strain evidence="2">CBS 675.92</strain>
    </source>
</reference>
<proteinExistence type="predicted"/>
<protein>
    <submittedName>
        <fullName evidence="2">Uncharacterized protein</fullName>
    </submittedName>
</protein>
<sequence>MPQAEEQQSSYNTGLDFAGSIALCDRHYTLRQTPTDLNHVNEAFGSSANSPSLPRAPLPSDSESEITLSAFPPLPNAQSIRPSSKVFHENDINSGAEYTAIDETTDELLQNKAYQMLHATWRKRPRASSEQSPEASSKRKGPNTRDDAAAIFPWNGNLINMSGEDSIRDADTLGVDEEIMRQMLEELGDGQRLRGYTIHTILIRLLPPDICICEYDDLLDDLASWKPQLPHWHDNMARFAATLVFNSFLESREVSVRIATKWSSAFPPCGNGIDAASAVFCNRLPTQTDSSNCGIFAVSFLLQAAILGDNVTADFSTPKVDTRLWRRHFCHLLGSQRLDAQTWVDIYIMSAAETGLFGLSV</sequence>
<organism evidence="2 3">
    <name type="scientific">Byssothecium circinans</name>
    <dbReference type="NCBI Taxonomy" id="147558"/>
    <lineage>
        <taxon>Eukaryota</taxon>
        <taxon>Fungi</taxon>
        <taxon>Dikarya</taxon>
        <taxon>Ascomycota</taxon>
        <taxon>Pezizomycotina</taxon>
        <taxon>Dothideomycetes</taxon>
        <taxon>Pleosporomycetidae</taxon>
        <taxon>Pleosporales</taxon>
        <taxon>Massarineae</taxon>
        <taxon>Massarinaceae</taxon>
        <taxon>Byssothecium</taxon>
    </lineage>
</organism>
<name>A0A6A5TXZ4_9PLEO</name>